<keyword evidence="1" id="KW-0812">Transmembrane</keyword>
<organism evidence="2">
    <name type="scientific">Spongospora subterranea</name>
    <dbReference type="NCBI Taxonomy" id="70186"/>
    <lineage>
        <taxon>Eukaryota</taxon>
        <taxon>Sar</taxon>
        <taxon>Rhizaria</taxon>
        <taxon>Endomyxa</taxon>
        <taxon>Phytomyxea</taxon>
        <taxon>Plasmodiophorida</taxon>
        <taxon>Plasmodiophoridae</taxon>
        <taxon>Spongospora</taxon>
    </lineage>
</organism>
<proteinExistence type="predicted"/>
<keyword evidence="1" id="KW-1133">Transmembrane helix</keyword>
<dbReference type="AlphaFoldDB" id="A0A0H5REB6"/>
<sequence length="370" mass="42507">MWSGTMTRQINAARSAFGSSYHGIHRYYRRLSTFIRWHLSLLLIVFTVWLLIVLMATGPYSKPSKTLIADSTSMSKYPLQAPSRLPPHPYLIFGMPTTHRKVDLLNPTLDAIDGQLSLDHSDPMFRRITVLIVKNGEEHPSFDRARERFKGRPDFIFETSRNSSDDADDRSEIGVSWKVQQHTRDIASMMKIAVKFRPSYFVFIEDDFSVCPSGLEAILHLLKKAYRFFPNWIALAMSTGMNGIILKKQDMIPFAKYLVDHQTRRPPDHLIIEWFAGETRESAAYRQGRPHLTFRYNLMQHRGAASTLRDHPAQIVDDCYDVNDIGRMFDVMSFKAIDCGHDDIWPCPTFNSSVPASVWTPPVLQRSSVH</sequence>
<evidence type="ECO:0000256" key="1">
    <source>
        <dbReference type="SAM" id="Phobius"/>
    </source>
</evidence>
<accession>A0A0H5REB6</accession>
<keyword evidence="1" id="KW-0472">Membrane</keyword>
<dbReference type="EMBL" id="HACM01011440">
    <property type="protein sequence ID" value="CRZ11882.1"/>
    <property type="molecule type" value="Transcribed_RNA"/>
</dbReference>
<protein>
    <submittedName>
        <fullName evidence="2">Uncharacterized protein</fullName>
    </submittedName>
</protein>
<evidence type="ECO:0000313" key="2">
    <source>
        <dbReference type="EMBL" id="CRZ11882.1"/>
    </source>
</evidence>
<reference evidence="2" key="1">
    <citation type="submission" date="2015-04" db="EMBL/GenBank/DDBJ databases">
        <title>The genome sequence of the plant pathogenic Rhizarian Plasmodiophora brassicae reveals insights in its biotrophic life cycle and the origin of chitin synthesis.</title>
        <authorList>
            <person name="Schwelm A."/>
            <person name="Fogelqvist J."/>
            <person name="Knaust A."/>
            <person name="Julke S."/>
            <person name="Lilja T."/>
            <person name="Dhandapani V."/>
            <person name="Bonilla-Rosso G."/>
            <person name="Karlsson M."/>
            <person name="Shevchenko A."/>
            <person name="Choi S.R."/>
            <person name="Kim H.G."/>
            <person name="Park J.Y."/>
            <person name="Lim Y.P."/>
            <person name="Ludwig-Muller J."/>
            <person name="Dixelius C."/>
        </authorList>
    </citation>
    <scope>NUCLEOTIDE SEQUENCE</scope>
    <source>
        <tissue evidence="2">Potato root galls</tissue>
    </source>
</reference>
<name>A0A0H5REB6_9EUKA</name>
<feature type="transmembrane region" description="Helical" evidence="1">
    <location>
        <begin position="34"/>
        <end position="56"/>
    </location>
</feature>